<evidence type="ECO:0000256" key="4">
    <source>
        <dbReference type="ARBA" id="ARBA00023136"/>
    </source>
</evidence>
<name>A0ABZ2YUA3_9BACT</name>
<gene>
    <name evidence="9" type="ORF">WJU16_05450</name>
</gene>
<reference evidence="10" key="1">
    <citation type="submission" date="2024-03" db="EMBL/GenBank/DDBJ databases">
        <title>Chitinophaga horti sp. nov., isolated from garden soil.</title>
        <authorList>
            <person name="Lee D.S."/>
            <person name="Han D.M."/>
            <person name="Baek J.H."/>
            <person name="Choi D.G."/>
            <person name="Jeon J.H."/>
            <person name="Jeon C.O."/>
        </authorList>
    </citation>
    <scope>NUCLEOTIDE SEQUENCE [LARGE SCALE GENOMIC DNA]</scope>
    <source>
        <strain evidence="10">GPA1</strain>
    </source>
</reference>
<dbReference type="EMBL" id="CP149822">
    <property type="protein sequence ID" value="WZN42476.1"/>
    <property type="molecule type" value="Genomic_DNA"/>
</dbReference>
<protein>
    <submittedName>
        <fullName evidence="9">RagB/SusD family nutrient uptake outer membrane protein</fullName>
    </submittedName>
</protein>
<feature type="chain" id="PRO_5046449741" evidence="6">
    <location>
        <begin position="21"/>
        <end position="629"/>
    </location>
</feature>
<dbReference type="SUPFAM" id="SSF48452">
    <property type="entry name" value="TPR-like"/>
    <property type="match status" value="1"/>
</dbReference>
<proteinExistence type="inferred from homology"/>
<keyword evidence="5" id="KW-0998">Cell outer membrane</keyword>
<keyword evidence="3 6" id="KW-0732">Signal</keyword>
<evidence type="ECO:0000313" key="9">
    <source>
        <dbReference type="EMBL" id="WZN42476.1"/>
    </source>
</evidence>
<keyword evidence="4" id="KW-0472">Membrane</keyword>
<evidence type="ECO:0000256" key="5">
    <source>
        <dbReference type="ARBA" id="ARBA00023237"/>
    </source>
</evidence>
<evidence type="ECO:0000259" key="8">
    <source>
        <dbReference type="Pfam" id="PF14322"/>
    </source>
</evidence>
<evidence type="ECO:0000256" key="1">
    <source>
        <dbReference type="ARBA" id="ARBA00004442"/>
    </source>
</evidence>
<dbReference type="Gene3D" id="1.25.40.390">
    <property type="match status" value="1"/>
</dbReference>
<organism evidence="9 10">
    <name type="scientific">Chitinophaga pollutisoli</name>
    <dbReference type="NCBI Taxonomy" id="3133966"/>
    <lineage>
        <taxon>Bacteria</taxon>
        <taxon>Pseudomonadati</taxon>
        <taxon>Bacteroidota</taxon>
        <taxon>Chitinophagia</taxon>
        <taxon>Chitinophagales</taxon>
        <taxon>Chitinophagaceae</taxon>
        <taxon>Chitinophaga</taxon>
    </lineage>
</organism>
<evidence type="ECO:0000259" key="7">
    <source>
        <dbReference type="Pfam" id="PF07980"/>
    </source>
</evidence>
<keyword evidence="10" id="KW-1185">Reference proteome</keyword>
<feature type="signal peptide" evidence="6">
    <location>
        <begin position="1"/>
        <end position="20"/>
    </location>
</feature>
<evidence type="ECO:0000256" key="6">
    <source>
        <dbReference type="SAM" id="SignalP"/>
    </source>
</evidence>
<dbReference type="InterPro" id="IPR011990">
    <property type="entry name" value="TPR-like_helical_dom_sf"/>
</dbReference>
<dbReference type="Pfam" id="PF07980">
    <property type="entry name" value="SusD_RagB"/>
    <property type="match status" value="1"/>
</dbReference>
<dbReference type="Proteomes" id="UP001485459">
    <property type="component" value="Chromosome"/>
</dbReference>
<evidence type="ECO:0000313" key="10">
    <source>
        <dbReference type="Proteomes" id="UP001485459"/>
    </source>
</evidence>
<feature type="domain" description="SusD-like N-terminal" evidence="8">
    <location>
        <begin position="85"/>
        <end position="212"/>
    </location>
</feature>
<dbReference type="PROSITE" id="PS51257">
    <property type="entry name" value="PROKAR_LIPOPROTEIN"/>
    <property type="match status" value="1"/>
</dbReference>
<dbReference type="RefSeq" id="WP_341837310.1">
    <property type="nucleotide sequence ID" value="NZ_CP149822.1"/>
</dbReference>
<dbReference type="InterPro" id="IPR033985">
    <property type="entry name" value="SusD-like_N"/>
</dbReference>
<comment type="similarity">
    <text evidence="2">Belongs to the SusD family.</text>
</comment>
<accession>A0ABZ2YUA3</accession>
<feature type="domain" description="RagB/SusD" evidence="7">
    <location>
        <begin position="312"/>
        <end position="629"/>
    </location>
</feature>
<dbReference type="InterPro" id="IPR012944">
    <property type="entry name" value="SusD_RagB_dom"/>
</dbReference>
<evidence type="ECO:0000256" key="3">
    <source>
        <dbReference type="ARBA" id="ARBA00022729"/>
    </source>
</evidence>
<comment type="subcellular location">
    <subcellularLocation>
        <location evidence="1">Cell outer membrane</location>
    </subcellularLocation>
</comment>
<sequence length="629" mass="69851">MKKKHILISGLTACFALSSACNKVLETEPFDRISEDVVWSNKANAETFIFGTYNIMDNFGSVPGTDTRTTNILGQDGTAGGAFPVYTEAVTRNDDYGFNNWGSIRRCNLIIQKVGEAPGISDADKRMLIAEAKFLRAMSYYAIARSTGRIVWIDKVLTPDDELKLPTTANPAASYQYIIKDLEDAVQDMSAEKVSGRANKYVAAAFLSEVCLQAAAYQNYPNAANVTPASPLVDKAIANARFVIDNGGYSLEADYGGMFNETKNTSPEIIYAKYLLPINTSVENTPMQFMAGNIKPDKLEQIGGYPAMNVPDIFNCWPGSFPSENFTDEYLVKDDQNPSLALPWYETSQYKSAVDEMANVRTTYRRRGLPDDSIPLLLDETLVKQGRIKAGSNETVWTLTNRGRDARWASSIVSDSTRFYGELMITAVKGNATRWISVNGGIWGASISNMYWRKGMYTNVTPTLMNVSKTAYHYVCMRLGRVYLNLAEAYLLKGDVANAVASLNKTRETHGKLPPAAAGSLADAWKDYKRERRVDLVLENDYYFSLLRWGRYGGAANNGIAPGGTINDLTATIRVMDITRDRKGFAIVTGAFANAYNQRRFDPGRRYLFPIAQNYIDNNPNFGPQNFGW</sequence>
<evidence type="ECO:0000256" key="2">
    <source>
        <dbReference type="ARBA" id="ARBA00006275"/>
    </source>
</evidence>
<dbReference type="Pfam" id="PF14322">
    <property type="entry name" value="SusD-like_3"/>
    <property type="match status" value="1"/>
</dbReference>